<protein>
    <submittedName>
        <fullName evidence="8">Tyrosine-type recombinase/integrase</fullName>
    </submittedName>
</protein>
<dbReference type="InterPro" id="IPR004107">
    <property type="entry name" value="Integrase_SAM-like_N"/>
</dbReference>
<dbReference type="PROSITE" id="PS51900">
    <property type="entry name" value="CB"/>
    <property type="match status" value="1"/>
</dbReference>
<evidence type="ECO:0000256" key="4">
    <source>
        <dbReference type="PROSITE-ProRule" id="PRU01248"/>
    </source>
</evidence>
<dbReference type="Gene3D" id="1.10.150.130">
    <property type="match status" value="1"/>
</dbReference>
<dbReference type="PROSITE" id="PS51898">
    <property type="entry name" value="TYR_RECOMBINASE"/>
    <property type="match status" value="1"/>
</dbReference>
<keyword evidence="2 4" id="KW-0238">DNA-binding</keyword>
<feature type="compositionally biased region" description="Basic residues" evidence="5">
    <location>
        <begin position="1"/>
        <end position="11"/>
    </location>
</feature>
<name>A0ABZ1C0W6_9FIRM</name>
<gene>
    <name evidence="8" type="ORF">U7230_05865</name>
</gene>
<evidence type="ECO:0000313" key="8">
    <source>
        <dbReference type="EMBL" id="WRP18528.1"/>
    </source>
</evidence>
<evidence type="ECO:0000259" key="6">
    <source>
        <dbReference type="PROSITE" id="PS51898"/>
    </source>
</evidence>
<dbReference type="InterPro" id="IPR050090">
    <property type="entry name" value="Tyrosine_recombinase_XerCD"/>
</dbReference>
<dbReference type="PANTHER" id="PTHR30349:SF81">
    <property type="entry name" value="TYROSINE RECOMBINASE XERC"/>
    <property type="match status" value="1"/>
</dbReference>
<dbReference type="InterPro" id="IPR011010">
    <property type="entry name" value="DNA_brk_join_enz"/>
</dbReference>
<dbReference type="InterPro" id="IPR044068">
    <property type="entry name" value="CB"/>
</dbReference>
<evidence type="ECO:0000256" key="1">
    <source>
        <dbReference type="ARBA" id="ARBA00022908"/>
    </source>
</evidence>
<accession>A0ABZ1C0W6</accession>
<feature type="domain" description="Tyr recombinase" evidence="6">
    <location>
        <begin position="151"/>
        <end position="334"/>
    </location>
</feature>
<dbReference type="Gene3D" id="1.10.443.10">
    <property type="entry name" value="Intergrase catalytic core"/>
    <property type="match status" value="1"/>
</dbReference>
<dbReference type="Pfam" id="PF02899">
    <property type="entry name" value="Phage_int_SAM_1"/>
    <property type="match status" value="1"/>
</dbReference>
<keyword evidence="1" id="KW-0229">DNA integration</keyword>
<organism evidence="8 9">
    <name type="scientific">Carboxydichorda subterranea</name>
    <dbReference type="NCBI Taxonomy" id="3109565"/>
    <lineage>
        <taxon>Bacteria</taxon>
        <taxon>Bacillati</taxon>
        <taxon>Bacillota</taxon>
        <taxon>Limnochordia</taxon>
        <taxon>Limnochordales</taxon>
        <taxon>Geochordaceae</taxon>
        <taxon>Carboxydichorda</taxon>
    </lineage>
</organism>
<proteinExistence type="predicted"/>
<dbReference type="Pfam" id="PF00589">
    <property type="entry name" value="Phage_integrase"/>
    <property type="match status" value="1"/>
</dbReference>
<dbReference type="PANTHER" id="PTHR30349">
    <property type="entry name" value="PHAGE INTEGRASE-RELATED"/>
    <property type="match status" value="1"/>
</dbReference>
<evidence type="ECO:0000256" key="5">
    <source>
        <dbReference type="SAM" id="MobiDB-lite"/>
    </source>
</evidence>
<keyword evidence="3" id="KW-0233">DNA recombination</keyword>
<dbReference type="Proteomes" id="UP001332192">
    <property type="component" value="Chromosome"/>
</dbReference>
<feature type="domain" description="Core-binding (CB)" evidence="7">
    <location>
        <begin position="44"/>
        <end position="130"/>
    </location>
</feature>
<dbReference type="RefSeq" id="WP_324717801.1">
    <property type="nucleotide sequence ID" value="NZ_CP141615.1"/>
</dbReference>
<dbReference type="SUPFAM" id="SSF56349">
    <property type="entry name" value="DNA breaking-rejoining enzymes"/>
    <property type="match status" value="1"/>
</dbReference>
<evidence type="ECO:0000256" key="2">
    <source>
        <dbReference type="ARBA" id="ARBA00023125"/>
    </source>
</evidence>
<dbReference type="InterPro" id="IPR010998">
    <property type="entry name" value="Integrase_recombinase_N"/>
</dbReference>
<evidence type="ECO:0000313" key="9">
    <source>
        <dbReference type="Proteomes" id="UP001332192"/>
    </source>
</evidence>
<reference evidence="8 9" key="1">
    <citation type="journal article" date="2024" name="Front. Microbiol.">
        <title>Novel thermophilic genera Geochorda gen. nov. and Carboxydochorda gen. nov. from the deep terrestrial subsurface reveal the ecophysiological diversity in the class Limnochordia.</title>
        <authorList>
            <person name="Karnachuk O.V."/>
            <person name="Lukina A.P."/>
            <person name="Avakyan M.R."/>
            <person name="Kadnikov V.V."/>
            <person name="Begmatov S."/>
            <person name="Beletsky A.V."/>
            <person name="Vlasova K.G."/>
            <person name="Novikov A.A."/>
            <person name="Shcherbakova V.A."/>
            <person name="Mardanov A.V."/>
            <person name="Ravin N.V."/>
        </authorList>
    </citation>
    <scope>NUCLEOTIDE SEQUENCE [LARGE SCALE GENOMIC DNA]</scope>
    <source>
        <strain evidence="8 9">L945</strain>
    </source>
</reference>
<keyword evidence="9" id="KW-1185">Reference proteome</keyword>
<sequence>MTPSRRPKPRPSRTGDIEASPDQAYRPLPPAANAVEQPAGSEPVPADPLIEQYYRHLLVERGLSRRTARAYAGDLALLDRYCRSQGKSLAEADALLLRGFLEYVYDDRQNQAPTRARKISAIRGFYRYLVDQGVLAASPAERLPSPKLPRRLPVFLTGEEAAALLDASAEAGPLPARDRALIATFLYTGCRLGEMLALRLDDVDFAAGAIRFFGKGGKERLVPMREELAEILSAYLPQRRELTARSRSDRLFVNRRGEPLSPSGVRYLLRRILSALPTARPGLSPHKLRHTVATLLLQADADLRTIQELLGHASLATTQRYTHVLNRRLKEQLKRLPY</sequence>
<dbReference type="EMBL" id="CP141615">
    <property type="protein sequence ID" value="WRP18528.1"/>
    <property type="molecule type" value="Genomic_DNA"/>
</dbReference>
<dbReference type="InterPro" id="IPR013762">
    <property type="entry name" value="Integrase-like_cat_sf"/>
</dbReference>
<evidence type="ECO:0000259" key="7">
    <source>
        <dbReference type="PROSITE" id="PS51900"/>
    </source>
</evidence>
<dbReference type="InterPro" id="IPR002104">
    <property type="entry name" value="Integrase_catalytic"/>
</dbReference>
<evidence type="ECO:0000256" key="3">
    <source>
        <dbReference type="ARBA" id="ARBA00023172"/>
    </source>
</evidence>
<feature type="region of interest" description="Disordered" evidence="5">
    <location>
        <begin position="1"/>
        <end position="46"/>
    </location>
</feature>